<sequence>MSDLSEHSQDGSEGASIKPDTRGVKSMFLASVGARRHLHSSAKAELAAAQLGDIPADFDQAGLLFSGLVMRPRTLSPIPSVDFDSTIYYPDDYRSMPMASLLDVKMIGNEESKSTNGGMIEIEEEAEDSVNSGYNDLYWRPRIGMYPAQVGRRLGANHSAPESQDVAFEAVVATCLGPEGGHTTAGQTLFPSITSKKATTNNTGQKDQAGENAAAWLIGGEPPKADRRSEANDDISGALSNSEEDNSWNLKQDSTHNLEVGISRGKN</sequence>
<organism evidence="2 3">
    <name type="scientific">Protopolystoma xenopodis</name>
    <dbReference type="NCBI Taxonomy" id="117903"/>
    <lineage>
        <taxon>Eukaryota</taxon>
        <taxon>Metazoa</taxon>
        <taxon>Spiralia</taxon>
        <taxon>Lophotrochozoa</taxon>
        <taxon>Platyhelminthes</taxon>
        <taxon>Monogenea</taxon>
        <taxon>Polyopisthocotylea</taxon>
        <taxon>Polystomatidea</taxon>
        <taxon>Polystomatidae</taxon>
        <taxon>Protopolystoma</taxon>
    </lineage>
</organism>
<feature type="compositionally biased region" description="Polar residues" evidence="1">
    <location>
        <begin position="247"/>
        <end position="257"/>
    </location>
</feature>
<feature type="compositionally biased region" description="Basic and acidic residues" evidence="1">
    <location>
        <begin position="1"/>
        <end position="10"/>
    </location>
</feature>
<comment type="caution">
    <text evidence="2">The sequence shown here is derived from an EMBL/GenBank/DDBJ whole genome shotgun (WGS) entry which is preliminary data.</text>
</comment>
<feature type="region of interest" description="Disordered" evidence="1">
    <location>
        <begin position="1"/>
        <end position="20"/>
    </location>
</feature>
<evidence type="ECO:0000313" key="3">
    <source>
        <dbReference type="Proteomes" id="UP000784294"/>
    </source>
</evidence>
<evidence type="ECO:0000313" key="2">
    <source>
        <dbReference type="EMBL" id="VEL17535.1"/>
    </source>
</evidence>
<name>A0A3S5AD20_9PLAT</name>
<protein>
    <submittedName>
        <fullName evidence="2">Uncharacterized protein</fullName>
    </submittedName>
</protein>
<gene>
    <name evidence="2" type="ORF">PXEA_LOCUS10975</name>
</gene>
<dbReference type="AlphaFoldDB" id="A0A3S5AD20"/>
<proteinExistence type="predicted"/>
<keyword evidence="3" id="KW-1185">Reference proteome</keyword>
<dbReference type="EMBL" id="CAAALY010033048">
    <property type="protein sequence ID" value="VEL17535.1"/>
    <property type="molecule type" value="Genomic_DNA"/>
</dbReference>
<evidence type="ECO:0000256" key="1">
    <source>
        <dbReference type="SAM" id="MobiDB-lite"/>
    </source>
</evidence>
<reference evidence="2" key="1">
    <citation type="submission" date="2018-11" db="EMBL/GenBank/DDBJ databases">
        <authorList>
            <consortium name="Pathogen Informatics"/>
        </authorList>
    </citation>
    <scope>NUCLEOTIDE SEQUENCE</scope>
</reference>
<accession>A0A3S5AD20</accession>
<dbReference type="Proteomes" id="UP000784294">
    <property type="component" value="Unassembled WGS sequence"/>
</dbReference>
<feature type="region of interest" description="Disordered" evidence="1">
    <location>
        <begin position="219"/>
        <end position="267"/>
    </location>
</feature>